<feature type="region of interest" description="Disordered" evidence="6">
    <location>
        <begin position="140"/>
        <end position="170"/>
    </location>
</feature>
<dbReference type="OrthoDB" id="227596at2"/>
<keyword evidence="3" id="KW-0808">Transferase</keyword>
<sequence length="192" mass="20095">MTGPNRTPQPGRRQLTELLDEARDSTGAGARLLVSGRVVPLDPGVQLTTYRIVQEAPTNVRRHAPGAAVDVELNYTSDALRVRVRDSGPGPVPGRPPDAGHGLLGMRERVATLNGELWTGPAPGGGFLVDAMLPLPEEVPSATPVAAGPDGHPNPCPTERNHGGPMSERSEPIIRLSALVPPDGGERSEAPS</sequence>
<evidence type="ECO:0000256" key="6">
    <source>
        <dbReference type="SAM" id="MobiDB-lite"/>
    </source>
</evidence>
<evidence type="ECO:0000313" key="8">
    <source>
        <dbReference type="EMBL" id="PWR15244.1"/>
    </source>
</evidence>
<gene>
    <name evidence="8" type="ORF">DKT69_12075</name>
</gene>
<comment type="caution">
    <text evidence="8">The sequence shown here is derived from an EMBL/GenBank/DDBJ whole genome shotgun (WGS) entry which is preliminary data.</text>
</comment>
<proteinExistence type="predicted"/>
<comment type="catalytic activity">
    <reaction evidence="1">
        <text>ATP + protein L-histidine = ADP + protein N-phospho-L-histidine.</text>
        <dbReference type="EC" id="2.7.13.3"/>
    </reaction>
</comment>
<protein>
    <recommendedName>
        <fullName evidence="2">histidine kinase</fullName>
        <ecNumber evidence="2">2.7.13.3</ecNumber>
    </recommendedName>
</protein>
<dbReference type="InterPro" id="IPR050482">
    <property type="entry name" value="Sensor_HK_TwoCompSys"/>
</dbReference>
<dbReference type="AlphaFoldDB" id="A0A317DLN2"/>
<dbReference type="InterPro" id="IPR003594">
    <property type="entry name" value="HATPase_dom"/>
</dbReference>
<evidence type="ECO:0000256" key="5">
    <source>
        <dbReference type="ARBA" id="ARBA00023012"/>
    </source>
</evidence>
<evidence type="ECO:0000256" key="3">
    <source>
        <dbReference type="ARBA" id="ARBA00022679"/>
    </source>
</evidence>
<evidence type="ECO:0000313" key="9">
    <source>
        <dbReference type="Proteomes" id="UP000246050"/>
    </source>
</evidence>
<dbReference type="Gene3D" id="3.30.565.10">
    <property type="entry name" value="Histidine kinase-like ATPase, C-terminal domain"/>
    <property type="match status" value="1"/>
</dbReference>
<feature type="domain" description="Histidine kinase/HSP90-like ATPase" evidence="7">
    <location>
        <begin position="46"/>
        <end position="136"/>
    </location>
</feature>
<dbReference type="Pfam" id="PF02518">
    <property type="entry name" value="HATPase_c"/>
    <property type="match status" value="1"/>
</dbReference>
<evidence type="ECO:0000256" key="1">
    <source>
        <dbReference type="ARBA" id="ARBA00000085"/>
    </source>
</evidence>
<dbReference type="SUPFAM" id="SSF55874">
    <property type="entry name" value="ATPase domain of HSP90 chaperone/DNA topoisomerase II/histidine kinase"/>
    <property type="match status" value="1"/>
</dbReference>
<dbReference type="PANTHER" id="PTHR24421">
    <property type="entry name" value="NITRATE/NITRITE SENSOR PROTEIN NARX-RELATED"/>
    <property type="match status" value="1"/>
</dbReference>
<dbReference type="EMBL" id="QGKS01000191">
    <property type="protein sequence ID" value="PWR15244.1"/>
    <property type="molecule type" value="Genomic_DNA"/>
</dbReference>
<name>A0A317DLN2_9ACTN</name>
<accession>A0A317DLN2</accession>
<dbReference type="EC" id="2.7.13.3" evidence="2"/>
<keyword evidence="5" id="KW-0902">Two-component regulatory system</keyword>
<dbReference type="RefSeq" id="WP_109801662.1">
    <property type="nucleotide sequence ID" value="NZ_QGKS01000191.1"/>
</dbReference>
<dbReference type="Proteomes" id="UP000246050">
    <property type="component" value="Unassembled WGS sequence"/>
</dbReference>
<reference evidence="8 9" key="1">
    <citation type="submission" date="2018-05" db="EMBL/GenBank/DDBJ databases">
        <title>Micromonosporas from Atacama Desert.</title>
        <authorList>
            <person name="Carro L."/>
            <person name="Golinska P."/>
            <person name="Klenk H.-P."/>
            <person name="Goodfellow M."/>
        </authorList>
    </citation>
    <scope>NUCLEOTIDE SEQUENCE [LARGE SCALE GENOMIC DNA]</scope>
    <source>
        <strain evidence="8 9">4G51</strain>
    </source>
</reference>
<dbReference type="GO" id="GO:0004673">
    <property type="term" value="F:protein histidine kinase activity"/>
    <property type="evidence" value="ECO:0007669"/>
    <property type="project" value="UniProtKB-EC"/>
</dbReference>
<dbReference type="CDD" id="cd16917">
    <property type="entry name" value="HATPase_UhpB-NarQ-NarX-like"/>
    <property type="match status" value="1"/>
</dbReference>
<keyword evidence="4" id="KW-0418">Kinase</keyword>
<dbReference type="GO" id="GO:0000160">
    <property type="term" value="P:phosphorelay signal transduction system"/>
    <property type="evidence" value="ECO:0007669"/>
    <property type="project" value="UniProtKB-KW"/>
</dbReference>
<dbReference type="InterPro" id="IPR036890">
    <property type="entry name" value="HATPase_C_sf"/>
</dbReference>
<dbReference type="PANTHER" id="PTHR24421:SF10">
    <property type="entry name" value="NITRATE_NITRITE SENSOR PROTEIN NARQ"/>
    <property type="match status" value="1"/>
</dbReference>
<evidence type="ECO:0000256" key="2">
    <source>
        <dbReference type="ARBA" id="ARBA00012438"/>
    </source>
</evidence>
<evidence type="ECO:0000256" key="4">
    <source>
        <dbReference type="ARBA" id="ARBA00022777"/>
    </source>
</evidence>
<organism evidence="8 9">
    <name type="scientific">Micromonospora sicca</name>
    <dbReference type="NCBI Taxonomy" id="2202420"/>
    <lineage>
        <taxon>Bacteria</taxon>
        <taxon>Bacillati</taxon>
        <taxon>Actinomycetota</taxon>
        <taxon>Actinomycetes</taxon>
        <taxon>Micromonosporales</taxon>
        <taxon>Micromonosporaceae</taxon>
        <taxon>Micromonospora</taxon>
    </lineage>
</organism>
<evidence type="ECO:0000259" key="7">
    <source>
        <dbReference type="Pfam" id="PF02518"/>
    </source>
</evidence>